<gene>
    <name evidence="6" type="ORF">GF068_35300</name>
</gene>
<dbReference type="OrthoDB" id="1123107at2"/>
<dbReference type="GO" id="GO:0004674">
    <property type="term" value="F:protein serine/threonine kinase activity"/>
    <property type="evidence" value="ECO:0007669"/>
    <property type="project" value="TreeGrafter"/>
</dbReference>
<dbReference type="PROSITE" id="PS50011">
    <property type="entry name" value="PROTEIN_KINASE_DOM"/>
    <property type="match status" value="1"/>
</dbReference>
<dbReference type="InterPro" id="IPR008271">
    <property type="entry name" value="Ser/Thr_kinase_AS"/>
</dbReference>
<dbReference type="PANTHER" id="PTHR43289">
    <property type="entry name" value="MITOGEN-ACTIVATED PROTEIN KINASE KINASE KINASE 20-RELATED"/>
    <property type="match status" value="1"/>
</dbReference>
<evidence type="ECO:0000256" key="4">
    <source>
        <dbReference type="ARBA" id="ARBA00022840"/>
    </source>
</evidence>
<dbReference type="InterPro" id="IPR000719">
    <property type="entry name" value="Prot_kinase_dom"/>
</dbReference>
<comment type="caution">
    <text evidence="6">The sequence shown here is derived from an EMBL/GenBank/DDBJ whole genome shotgun (WGS) entry which is preliminary data.</text>
</comment>
<reference evidence="6 7" key="1">
    <citation type="submission" date="2019-10" db="EMBL/GenBank/DDBJ databases">
        <title>A soil myxobacterium in the family Polyangiaceae.</title>
        <authorList>
            <person name="Li Y."/>
            <person name="Wang J."/>
        </authorList>
    </citation>
    <scope>NUCLEOTIDE SEQUENCE [LARGE SCALE GENOMIC DNA]</scope>
    <source>
        <strain evidence="6 7">DSM 14734</strain>
    </source>
</reference>
<name>A0A6N7Q1T9_9BACT</name>
<accession>A0A6N7Q1T9</accession>
<keyword evidence="1" id="KW-0808">Transferase</keyword>
<dbReference type="GO" id="GO:0005524">
    <property type="term" value="F:ATP binding"/>
    <property type="evidence" value="ECO:0007669"/>
    <property type="project" value="UniProtKB-KW"/>
</dbReference>
<keyword evidence="7" id="KW-1185">Reference proteome</keyword>
<keyword evidence="4" id="KW-0067">ATP-binding</keyword>
<dbReference type="Gene3D" id="1.10.510.10">
    <property type="entry name" value="Transferase(Phosphotransferase) domain 1"/>
    <property type="match status" value="1"/>
</dbReference>
<dbReference type="Pfam" id="PF13191">
    <property type="entry name" value="AAA_16"/>
    <property type="match status" value="1"/>
</dbReference>
<proteinExistence type="predicted"/>
<dbReference type="EMBL" id="WJIE01000015">
    <property type="protein sequence ID" value="MRG97156.1"/>
    <property type="molecule type" value="Genomic_DNA"/>
</dbReference>
<dbReference type="SMART" id="SM00220">
    <property type="entry name" value="S_TKc"/>
    <property type="match status" value="1"/>
</dbReference>
<keyword evidence="2" id="KW-0547">Nucleotide-binding</keyword>
<sequence length="841" mass="88956">MRPCSPAPSPRRLPLPPYLGILPAVQPGDVVGGRFVLERIAGTGGMGSVFRGHDRVTRAPVAIKVLGEHDAEAIRRFDHEAKILAELGHPHIVRYVDHGATPSGAPWLVMEWLEGRSLASRLIEGELTQSEVVLLGIRVASALAAAHARGIVHRDVKPSNVFLVGGAPESAKVLDFGLAQAAAGGARLTRTGSVLGTPGYMAPEQAQGSKGRVNARADVFSLGALLFECLTGKPAFEGEGVMAILARLLLEDAPRVRSIRPEVPRALDSLVARMLSRVAEARPADGAEVLRALEGIDAVDGERISVVPALPEGISDREHHLVCAVVAAPAVEIVARPSSPTLRTQIPRSAWDEVRGLARRHGARVVELASGALLLSLEGTADGPVRAARCALAVAELLLGFRVALVTGRSEAGKDLPAPEVVQRALDLLKRASHAPGVFGVRIDDRTQALLPARFEIEGPPDDARLRAERDDLGEACPLLVERPLVGRKGELSVVLDLLEEGLDEPRAAAALVVASAGLGKTRLAQEVVRALRASRPGLVVGYGRPGAAGVDFGMIEPLIRALSPARGPGEDEGEARGFEEHALGVLGVRARSGPLVLVLDDVQWADAATLALVDRALGELSDSPFGVLALARPEVRDRAPGLFGRRNVQEIRMGALSQRASRELLRRALGPEADEAELAALAQRAEGHPLFLQELARGATGVTPEALLAVHGPAIAELSSAARRVLRAASLVGVTFWEGAVLALLGEPDGAPHVRALLCELTKRELITKRRASRAPNDTEYAFSQPMLREAFLATATDVDQKRGRALAERWRVGSGVRVVEGEGEAPATRAAANGSHKRS</sequence>
<protein>
    <submittedName>
        <fullName evidence="6">Protein kinase</fullName>
    </submittedName>
</protein>
<dbReference type="InterPro" id="IPR011009">
    <property type="entry name" value="Kinase-like_dom_sf"/>
</dbReference>
<dbReference type="Gene3D" id="3.30.200.20">
    <property type="entry name" value="Phosphorylase Kinase, domain 1"/>
    <property type="match status" value="1"/>
</dbReference>
<evidence type="ECO:0000256" key="2">
    <source>
        <dbReference type="ARBA" id="ARBA00022741"/>
    </source>
</evidence>
<dbReference type="Pfam" id="PF00069">
    <property type="entry name" value="Pkinase"/>
    <property type="match status" value="1"/>
</dbReference>
<dbReference type="SUPFAM" id="SSF52540">
    <property type="entry name" value="P-loop containing nucleoside triphosphate hydrolases"/>
    <property type="match status" value="1"/>
</dbReference>
<evidence type="ECO:0000313" key="6">
    <source>
        <dbReference type="EMBL" id="MRG97156.1"/>
    </source>
</evidence>
<dbReference type="PANTHER" id="PTHR43289:SF34">
    <property type="entry name" value="SERINE_THREONINE-PROTEIN KINASE YBDM-RELATED"/>
    <property type="match status" value="1"/>
</dbReference>
<dbReference type="CDD" id="cd14014">
    <property type="entry name" value="STKc_PknB_like"/>
    <property type="match status" value="1"/>
</dbReference>
<dbReference type="InterPro" id="IPR041664">
    <property type="entry name" value="AAA_16"/>
</dbReference>
<feature type="domain" description="Protein kinase" evidence="5">
    <location>
        <begin position="35"/>
        <end position="296"/>
    </location>
</feature>
<evidence type="ECO:0000256" key="3">
    <source>
        <dbReference type="ARBA" id="ARBA00022777"/>
    </source>
</evidence>
<dbReference type="SUPFAM" id="SSF56112">
    <property type="entry name" value="Protein kinase-like (PK-like)"/>
    <property type="match status" value="1"/>
</dbReference>
<dbReference type="Proteomes" id="UP000440224">
    <property type="component" value="Unassembled WGS sequence"/>
</dbReference>
<dbReference type="InterPro" id="IPR027417">
    <property type="entry name" value="P-loop_NTPase"/>
</dbReference>
<evidence type="ECO:0000313" key="7">
    <source>
        <dbReference type="Proteomes" id="UP000440224"/>
    </source>
</evidence>
<dbReference type="PROSITE" id="PS00108">
    <property type="entry name" value="PROTEIN_KINASE_ST"/>
    <property type="match status" value="1"/>
</dbReference>
<evidence type="ECO:0000256" key="1">
    <source>
        <dbReference type="ARBA" id="ARBA00022679"/>
    </source>
</evidence>
<evidence type="ECO:0000259" key="5">
    <source>
        <dbReference type="PROSITE" id="PS50011"/>
    </source>
</evidence>
<dbReference type="AlphaFoldDB" id="A0A6N7Q1T9"/>
<organism evidence="6 7">
    <name type="scientific">Polyangium spumosum</name>
    <dbReference type="NCBI Taxonomy" id="889282"/>
    <lineage>
        <taxon>Bacteria</taxon>
        <taxon>Pseudomonadati</taxon>
        <taxon>Myxococcota</taxon>
        <taxon>Polyangia</taxon>
        <taxon>Polyangiales</taxon>
        <taxon>Polyangiaceae</taxon>
        <taxon>Polyangium</taxon>
    </lineage>
</organism>
<keyword evidence="3 6" id="KW-0418">Kinase</keyword>